<dbReference type="CDD" id="cd06171">
    <property type="entry name" value="Sigma70_r4"/>
    <property type="match status" value="1"/>
</dbReference>
<dbReference type="STRING" id="320771.Cflav_PD3777"/>
<organism evidence="9 10">
    <name type="scientific">Pedosphaera parvula (strain Ellin514)</name>
    <dbReference type="NCBI Taxonomy" id="320771"/>
    <lineage>
        <taxon>Bacteria</taxon>
        <taxon>Pseudomonadati</taxon>
        <taxon>Verrucomicrobiota</taxon>
        <taxon>Pedosphaerae</taxon>
        <taxon>Pedosphaerales</taxon>
        <taxon>Pedosphaeraceae</taxon>
        <taxon>Pedosphaera</taxon>
    </lineage>
</organism>
<dbReference type="InterPro" id="IPR007627">
    <property type="entry name" value="RNA_pol_sigma70_r2"/>
</dbReference>
<accession>B9XGK9</accession>
<evidence type="ECO:0000313" key="10">
    <source>
        <dbReference type="Proteomes" id="UP000003688"/>
    </source>
</evidence>
<dbReference type="Gene3D" id="1.10.601.10">
    <property type="entry name" value="RNA Polymerase Primary Sigma Factor"/>
    <property type="match status" value="2"/>
</dbReference>
<dbReference type="RefSeq" id="WP_007414955.1">
    <property type="nucleotide sequence ID" value="NZ_ABOX02000012.1"/>
</dbReference>
<dbReference type="InterPro" id="IPR009042">
    <property type="entry name" value="RNA_pol_sigma70_r1_2"/>
</dbReference>
<keyword evidence="10" id="KW-1185">Reference proteome</keyword>
<dbReference type="PANTHER" id="PTHR30603">
    <property type="entry name" value="RNA POLYMERASE SIGMA FACTOR RPO"/>
    <property type="match status" value="1"/>
</dbReference>
<dbReference type="InterPro" id="IPR013324">
    <property type="entry name" value="RNA_pol_sigma_r3/r4-like"/>
</dbReference>
<dbReference type="InterPro" id="IPR014284">
    <property type="entry name" value="RNA_pol_sigma-70_dom"/>
</dbReference>
<feature type="region of interest" description="Disordered" evidence="6">
    <location>
        <begin position="1"/>
        <end position="49"/>
    </location>
</feature>
<keyword evidence="4 5" id="KW-0804">Transcription</keyword>
<comment type="similarity">
    <text evidence="5">Belongs to the sigma-70 factor family.</text>
</comment>
<dbReference type="Gene3D" id="1.10.10.10">
    <property type="entry name" value="Winged helix-like DNA-binding domain superfamily/Winged helix DNA-binding domain"/>
    <property type="match status" value="2"/>
</dbReference>
<protein>
    <recommendedName>
        <fullName evidence="5">RNA polymerase sigma factor</fullName>
    </recommendedName>
</protein>
<keyword evidence="2 5" id="KW-0731">Sigma factor</keyword>
<evidence type="ECO:0000256" key="4">
    <source>
        <dbReference type="ARBA" id="ARBA00023163"/>
    </source>
</evidence>
<feature type="compositionally biased region" description="Basic residues" evidence="6">
    <location>
        <begin position="1"/>
        <end position="10"/>
    </location>
</feature>
<gene>
    <name evidence="9" type="ORF">Cflav_PD3777</name>
</gene>
<dbReference type="PROSITE" id="PS00715">
    <property type="entry name" value="SIGMA70_1"/>
    <property type="match status" value="1"/>
</dbReference>
<dbReference type="InterPro" id="IPR007630">
    <property type="entry name" value="RNA_pol_sigma70_r4"/>
</dbReference>
<dbReference type="GO" id="GO:0006352">
    <property type="term" value="P:DNA-templated transcription initiation"/>
    <property type="evidence" value="ECO:0007669"/>
    <property type="project" value="InterPro"/>
</dbReference>
<dbReference type="Pfam" id="PF00140">
    <property type="entry name" value="Sigma70_r1_2"/>
    <property type="match status" value="1"/>
</dbReference>
<sequence length="352" mass="39592">MAAKSKRPIKIHRDQSRLSSKHKRARATTVSVPHMPAPRHEISAKSKPVELEESSPVIDAVPAVVEDLAPIHERERTSYDGDTAIKLYLREIGQVQLLTPQQEIELAARIKKGDKKARELMIKANLRLVVKIARDYEGIGLPLLDLISEGNIGLMKAVERFDPAKGGKLSTYGSWWIKQSIKRALANQSKTIRLPVHLVDKISKMRRTALKLQEILGREPSDEELADELNISAMRVSQMRTAAIRPASLDAPIGDEDSNNFAEVVQDENADTPYEQLEEKTVTKMLQELVKTLDPREATILRARFGLDGGNQKTLEEVGQKFGVTRERVRQIQNIALKKLRKMIEKIEAKKA</sequence>
<dbReference type="Proteomes" id="UP000003688">
    <property type="component" value="Unassembled WGS sequence"/>
</dbReference>
<feature type="compositionally biased region" description="Basic and acidic residues" evidence="6">
    <location>
        <begin position="38"/>
        <end position="49"/>
    </location>
</feature>
<dbReference type="SUPFAM" id="SSF88946">
    <property type="entry name" value="Sigma2 domain of RNA polymerase sigma factors"/>
    <property type="match status" value="1"/>
</dbReference>
<dbReference type="PROSITE" id="PS00716">
    <property type="entry name" value="SIGMA70_2"/>
    <property type="match status" value="1"/>
</dbReference>
<dbReference type="InterPro" id="IPR000943">
    <property type="entry name" value="RNA_pol_sigma70"/>
</dbReference>
<evidence type="ECO:0000256" key="5">
    <source>
        <dbReference type="RuleBase" id="RU362124"/>
    </source>
</evidence>
<dbReference type="AlphaFoldDB" id="B9XGK9"/>
<evidence type="ECO:0000259" key="8">
    <source>
        <dbReference type="PROSITE" id="PS00716"/>
    </source>
</evidence>
<dbReference type="GO" id="GO:0016987">
    <property type="term" value="F:sigma factor activity"/>
    <property type="evidence" value="ECO:0007669"/>
    <property type="project" value="UniProtKB-KW"/>
</dbReference>
<dbReference type="InterPro" id="IPR007624">
    <property type="entry name" value="RNA_pol_sigma70_r3"/>
</dbReference>
<proteinExistence type="inferred from homology"/>
<dbReference type="PANTHER" id="PTHR30603:SF47">
    <property type="entry name" value="RNA POLYMERASE SIGMA FACTOR SIGD, CHLOROPLASTIC"/>
    <property type="match status" value="1"/>
</dbReference>
<dbReference type="Pfam" id="PF04545">
    <property type="entry name" value="Sigma70_r4"/>
    <property type="match status" value="1"/>
</dbReference>
<feature type="domain" description="RNA polymerase sigma-70" evidence="8">
    <location>
        <begin position="314"/>
        <end position="340"/>
    </location>
</feature>
<evidence type="ECO:0000256" key="6">
    <source>
        <dbReference type="SAM" id="MobiDB-lite"/>
    </source>
</evidence>
<dbReference type="InterPro" id="IPR013325">
    <property type="entry name" value="RNA_pol_sigma_r2"/>
</dbReference>
<dbReference type="EMBL" id="ABOX02000012">
    <property type="protein sequence ID" value="EEF61060.1"/>
    <property type="molecule type" value="Genomic_DNA"/>
</dbReference>
<dbReference type="Pfam" id="PF04539">
    <property type="entry name" value="Sigma70_r3"/>
    <property type="match status" value="1"/>
</dbReference>
<comment type="caution">
    <text evidence="9">The sequence shown here is derived from an EMBL/GenBank/DDBJ whole genome shotgun (WGS) entry which is preliminary data.</text>
</comment>
<dbReference type="NCBIfam" id="TIGR02937">
    <property type="entry name" value="sigma70-ECF"/>
    <property type="match status" value="1"/>
</dbReference>
<keyword evidence="3 5" id="KW-0238">DNA-binding</keyword>
<dbReference type="PRINTS" id="PR00046">
    <property type="entry name" value="SIGMA70FCT"/>
</dbReference>
<evidence type="ECO:0000256" key="2">
    <source>
        <dbReference type="ARBA" id="ARBA00023082"/>
    </source>
</evidence>
<evidence type="ECO:0000259" key="7">
    <source>
        <dbReference type="PROSITE" id="PS00715"/>
    </source>
</evidence>
<comment type="function">
    <text evidence="5">Sigma factors are initiation factors that promote the attachment of RNA polymerase to specific initiation sites and are then released.</text>
</comment>
<dbReference type="GO" id="GO:0003677">
    <property type="term" value="F:DNA binding"/>
    <property type="evidence" value="ECO:0007669"/>
    <property type="project" value="UniProtKB-KW"/>
</dbReference>
<dbReference type="Pfam" id="PF04542">
    <property type="entry name" value="Sigma70_r2"/>
    <property type="match status" value="1"/>
</dbReference>
<dbReference type="InterPro" id="IPR050239">
    <property type="entry name" value="Sigma-70_RNA_pol_init_factors"/>
</dbReference>
<evidence type="ECO:0000313" key="9">
    <source>
        <dbReference type="EMBL" id="EEF61060.1"/>
    </source>
</evidence>
<keyword evidence="1 5" id="KW-0805">Transcription regulation</keyword>
<dbReference type="SUPFAM" id="SSF88659">
    <property type="entry name" value="Sigma3 and sigma4 domains of RNA polymerase sigma factors"/>
    <property type="match status" value="2"/>
</dbReference>
<reference evidence="9 10" key="1">
    <citation type="journal article" date="2011" name="J. Bacteriol.">
        <title>Genome sequence of 'Pedosphaera parvula' Ellin514, an aerobic Verrucomicrobial isolate from pasture soil.</title>
        <authorList>
            <person name="Kant R."/>
            <person name="van Passel M.W."/>
            <person name="Sangwan P."/>
            <person name="Palva A."/>
            <person name="Lucas S."/>
            <person name="Copeland A."/>
            <person name="Lapidus A."/>
            <person name="Glavina Del Rio T."/>
            <person name="Dalin E."/>
            <person name="Tice H."/>
            <person name="Bruce D."/>
            <person name="Goodwin L."/>
            <person name="Pitluck S."/>
            <person name="Chertkov O."/>
            <person name="Larimer F.W."/>
            <person name="Land M.L."/>
            <person name="Hauser L."/>
            <person name="Brettin T.S."/>
            <person name="Detter J.C."/>
            <person name="Han S."/>
            <person name="de Vos W.M."/>
            <person name="Janssen P.H."/>
            <person name="Smidt H."/>
        </authorList>
    </citation>
    <scope>NUCLEOTIDE SEQUENCE [LARGE SCALE GENOMIC DNA]</scope>
    <source>
        <strain evidence="9 10">Ellin514</strain>
    </source>
</reference>
<name>B9XGK9_PEDPL</name>
<evidence type="ECO:0000256" key="1">
    <source>
        <dbReference type="ARBA" id="ARBA00023015"/>
    </source>
</evidence>
<feature type="domain" description="RNA polymerase sigma-70" evidence="7">
    <location>
        <begin position="145"/>
        <end position="158"/>
    </location>
</feature>
<dbReference type="InterPro" id="IPR036388">
    <property type="entry name" value="WH-like_DNA-bd_sf"/>
</dbReference>
<evidence type="ECO:0000256" key="3">
    <source>
        <dbReference type="ARBA" id="ARBA00023125"/>
    </source>
</evidence>